<accession>A0A6A7VXE5</accession>
<gene>
    <name evidence="1" type="ORF">F7D97_09940</name>
</gene>
<dbReference type="EMBL" id="VZCY01000086">
    <property type="protein sequence ID" value="MQN10231.1"/>
    <property type="molecule type" value="Genomic_DNA"/>
</dbReference>
<organism evidence="1 2">
    <name type="scientific">Segatella copri</name>
    <dbReference type="NCBI Taxonomy" id="165179"/>
    <lineage>
        <taxon>Bacteria</taxon>
        <taxon>Pseudomonadati</taxon>
        <taxon>Bacteroidota</taxon>
        <taxon>Bacteroidia</taxon>
        <taxon>Bacteroidales</taxon>
        <taxon>Prevotellaceae</taxon>
        <taxon>Segatella</taxon>
    </lineage>
</organism>
<protein>
    <submittedName>
        <fullName evidence="1">Uncharacterized protein</fullName>
    </submittedName>
</protein>
<dbReference type="Proteomes" id="UP000406735">
    <property type="component" value="Unassembled WGS sequence"/>
</dbReference>
<dbReference type="RefSeq" id="WP_153080553.1">
    <property type="nucleotide sequence ID" value="NZ_VZAU01000115.1"/>
</dbReference>
<evidence type="ECO:0000313" key="2">
    <source>
        <dbReference type="Proteomes" id="UP000406735"/>
    </source>
</evidence>
<evidence type="ECO:0000313" key="1">
    <source>
        <dbReference type="EMBL" id="MQN10231.1"/>
    </source>
</evidence>
<comment type="caution">
    <text evidence="1">The sequence shown here is derived from an EMBL/GenBank/DDBJ whole genome shotgun (WGS) entry which is preliminary data.</text>
</comment>
<sequence>MENRTYNDIKEELEQLETAGIDVSRYQKRANELMEEFKSITEKARREARIVAMISCIFCVLIVAFAAIVNLSNLSLKKDVSDKNAIIENYEQMVRTLGIDTERNSKQHKTNGSPDSNELINENYQLLRKISVLENKMKLIKHEYGIKVIDDGKSYYLQANKVDSALMLLDVYRDKIHYDVKKKEWIVVR</sequence>
<dbReference type="AlphaFoldDB" id="A0A6A7VXE5"/>
<proteinExistence type="predicted"/>
<reference evidence="1 2" key="1">
    <citation type="submission" date="2019-09" db="EMBL/GenBank/DDBJ databases">
        <title>Distinct polysaccharide growth profiles of human intestinal Prevotella copri isolates.</title>
        <authorList>
            <person name="Fehlner-Peach H."/>
            <person name="Magnabosco C."/>
            <person name="Raghavan V."/>
            <person name="Scher J.U."/>
            <person name="Tett A."/>
            <person name="Cox L.M."/>
            <person name="Gottsegen C."/>
            <person name="Watters A."/>
            <person name="Wiltshire- Gordon J.D."/>
            <person name="Segata N."/>
            <person name="Bonneau R."/>
            <person name="Littman D.R."/>
        </authorList>
    </citation>
    <scope>NUCLEOTIDE SEQUENCE [LARGE SCALE GENOMIC DNA]</scope>
    <source>
        <strain evidence="2">iK21513</strain>
    </source>
</reference>
<name>A0A6A7VXE5_9BACT</name>